<reference evidence="1 2" key="2">
    <citation type="submission" date="2009-05" db="EMBL/GenBank/DDBJ databases">
        <authorList>
            <person name="Harkins D.M."/>
            <person name="DeShazer D."/>
            <person name="Woods D.E."/>
            <person name="Brinkac L.M."/>
            <person name="Brown K.A."/>
            <person name="Hung G.C."/>
            <person name="Tuanyok A."/>
            <person name="Zhang B."/>
            <person name="Nierman W.C."/>
        </authorList>
    </citation>
    <scope>NUCLEOTIDE SEQUENCE [LARGE SCALE GENOMIC DNA]</scope>
    <source>
        <strain evidence="1 2">1710a</strain>
    </source>
</reference>
<evidence type="ECO:0000313" key="2">
    <source>
        <dbReference type="Proteomes" id="UP000001812"/>
    </source>
</evidence>
<gene>
    <name evidence="1" type="ORF">BURPS1710A_A3172</name>
</gene>
<reference evidence="2" key="1">
    <citation type="submission" date="2007-08" db="EMBL/GenBank/DDBJ databases">
        <title>Annotation of Burkholderia pseudomallei 1710a.</title>
        <authorList>
            <person name="Harkins D.M."/>
            <person name="DeShazer D."/>
            <person name="Woods D.E."/>
            <person name="Brinkac L.M."/>
            <person name="Brown K.A."/>
            <person name="Hung G.C."/>
            <person name="Tuanyok A."/>
            <person name="Zhang B."/>
            <person name="Nierman W.C."/>
        </authorList>
    </citation>
    <scope>NUCLEOTIDE SEQUENCE [LARGE SCALE GENOMIC DNA]</scope>
    <source>
        <strain evidence="2">1710a</strain>
    </source>
</reference>
<sequence>MARPRTLTAAPPNTHARLAARSRAASNSGGSAMHFPHAALNGATLADADAQTDAGTRDIDAARIVLTAIRRWLQPCADADDGARCRRQSWRDVLAAAGLRADGLVHFDMLMRFLMCDTCHPLDTRCRCACGPMNDEARLLQALAHLQSTRSEAALRALADWLPRCADSGVLKIARWFSIALLDAGLAIRPPAPPAAYMH</sequence>
<proteinExistence type="predicted"/>
<name>A0A0E1VXM2_BURPE</name>
<dbReference type="EMBL" id="CM000833">
    <property type="protein sequence ID" value="EET04889.1"/>
    <property type="molecule type" value="Genomic_DNA"/>
</dbReference>
<evidence type="ECO:0000313" key="1">
    <source>
        <dbReference type="EMBL" id="EET04889.1"/>
    </source>
</evidence>
<dbReference type="Proteomes" id="UP000001812">
    <property type="component" value="Chromosome II"/>
</dbReference>
<protein>
    <submittedName>
        <fullName evidence="1">Uncharacterized protein</fullName>
    </submittedName>
</protein>
<dbReference type="HOGENOM" id="CLU_1640633_0_0_4"/>
<dbReference type="AlphaFoldDB" id="A0A0E1VXM2"/>
<organism evidence="1 2">
    <name type="scientific">Burkholderia pseudomallei 1710a</name>
    <dbReference type="NCBI Taxonomy" id="320371"/>
    <lineage>
        <taxon>Bacteria</taxon>
        <taxon>Pseudomonadati</taxon>
        <taxon>Pseudomonadota</taxon>
        <taxon>Betaproteobacteria</taxon>
        <taxon>Burkholderiales</taxon>
        <taxon>Burkholderiaceae</taxon>
        <taxon>Burkholderia</taxon>
        <taxon>pseudomallei group</taxon>
    </lineage>
</organism>
<accession>A0A0E1VXM2</accession>